<dbReference type="STRING" id="1111728.GCA_000427805_00371"/>
<evidence type="ECO:0000313" key="1">
    <source>
        <dbReference type="EMBL" id="PHI29485.1"/>
    </source>
</evidence>
<name>A0A2C6DM04_9GAMM</name>
<protein>
    <submittedName>
        <fullName evidence="1">Uncharacterized protein</fullName>
    </submittedName>
</protein>
<dbReference type="RefSeq" id="WP_036014758.1">
    <property type="nucleotide sequence ID" value="NZ_CAADJA010000002.1"/>
</dbReference>
<dbReference type="OrthoDB" id="6454857at2"/>
<dbReference type="Proteomes" id="UP000373449">
    <property type="component" value="Unassembled WGS sequence"/>
</dbReference>
<gene>
    <name evidence="1" type="ORF">CRN84_09165</name>
    <name evidence="2" type="ORF">NCTC12282_02717</name>
</gene>
<dbReference type="EMBL" id="CAADJA010000002">
    <property type="protein sequence ID" value="VFS47778.1"/>
    <property type="molecule type" value="Genomic_DNA"/>
</dbReference>
<proteinExistence type="predicted"/>
<reference evidence="3" key="2">
    <citation type="submission" date="2017-09" db="EMBL/GenBank/DDBJ databases">
        <title>FDA dAtabase for Regulatory Grade micrObial Sequences (FDA-ARGOS): Supporting development and validation of Infectious Disease Dx tests.</title>
        <authorList>
            <person name="Minogue T."/>
            <person name="Wolcott M."/>
            <person name="Wasieloski L."/>
            <person name="Aguilar W."/>
            <person name="Moore D."/>
            <person name="Tallon L."/>
            <person name="Sadzewicz L."/>
            <person name="Ott S."/>
            <person name="Zhao X."/>
            <person name="Nagaraj S."/>
            <person name="Vavikolanu K."/>
            <person name="Aluvathingal J."/>
            <person name="Nadendla S."/>
            <person name="Sichtig H."/>
        </authorList>
    </citation>
    <scope>NUCLEOTIDE SEQUENCE [LARGE SCALE GENOMIC DNA]</scope>
    <source>
        <strain evidence="3">FDAARGOS_387</strain>
    </source>
</reference>
<evidence type="ECO:0000313" key="3">
    <source>
        <dbReference type="Proteomes" id="UP000224974"/>
    </source>
</evidence>
<evidence type="ECO:0000313" key="4">
    <source>
        <dbReference type="Proteomes" id="UP000373449"/>
    </source>
</evidence>
<reference evidence="1" key="1">
    <citation type="submission" date="2017-09" db="EMBL/GenBank/DDBJ databases">
        <title>FDA dAtabase for Regulatory Grade micrObial Sequences (FDA-ARGOS): Supporting development and validation of Infectious Disease Dx tests.</title>
        <authorList>
            <person name="Minogue T."/>
            <person name="Wolcott M."/>
            <person name="Wasieloski L."/>
            <person name="Aguilar W."/>
            <person name="Moore D."/>
            <person name="Tallon L.J."/>
            <person name="Sadzewicz L."/>
            <person name="Ott S."/>
            <person name="Zhao X."/>
            <person name="Nagaraj S."/>
            <person name="Vavikolanu K."/>
            <person name="Aluvathingal J."/>
            <person name="Nadendla S."/>
            <person name="Sichtig H."/>
        </authorList>
    </citation>
    <scope>NUCLEOTIDE SEQUENCE</scope>
    <source>
        <strain evidence="1">FDAARGOS_387</strain>
    </source>
</reference>
<reference evidence="2 4" key="3">
    <citation type="submission" date="2019-03" db="EMBL/GenBank/DDBJ databases">
        <authorList>
            <consortium name="Pathogen Informatics"/>
        </authorList>
    </citation>
    <scope>NUCLEOTIDE SEQUENCE [LARGE SCALE GENOMIC DNA]</scope>
    <source>
        <strain evidence="2 4">NCTC12282</strain>
    </source>
</reference>
<dbReference type="Proteomes" id="UP000224974">
    <property type="component" value="Unassembled WGS sequence"/>
</dbReference>
<evidence type="ECO:0000313" key="2">
    <source>
        <dbReference type="EMBL" id="VFS47778.1"/>
    </source>
</evidence>
<sequence>MKNRPLQAANQVICDSDNTAIHELKPAPKKHRARVYMLRTGINGFTENEILYYCRLSSGRNYASELERRCAIKLERLDEPNPDGIGSHYRYRLTNRSDAMRVINLVNAKASTAGYSTLTSTEISDILSLYPDENVAA</sequence>
<accession>A0A2C6DM04</accession>
<dbReference type="AlphaFoldDB" id="A0A2C6DM04"/>
<organism evidence="1 3">
    <name type="scientific">Budvicia aquatica</name>
    <dbReference type="NCBI Taxonomy" id="82979"/>
    <lineage>
        <taxon>Bacteria</taxon>
        <taxon>Pseudomonadati</taxon>
        <taxon>Pseudomonadota</taxon>
        <taxon>Gammaproteobacteria</taxon>
        <taxon>Enterobacterales</taxon>
        <taxon>Budviciaceae</taxon>
        <taxon>Budvicia</taxon>
    </lineage>
</organism>
<dbReference type="EMBL" id="PDDX01000001">
    <property type="protein sequence ID" value="PHI29485.1"/>
    <property type="molecule type" value="Genomic_DNA"/>
</dbReference>
<keyword evidence="3" id="KW-1185">Reference proteome</keyword>